<feature type="transmembrane region" description="Helical" evidence="1">
    <location>
        <begin position="97"/>
        <end position="117"/>
    </location>
</feature>
<sequence length="262" mass="29798">MIHELKFNRGSLTRNWFVRVGMWSALALLLLSLYGKWLIASTPEPLQPAWYVFGPFLLLTDFLNVVLFSQVWFVSLCSAGLIVCGLLWFWGGGRARAVSTSILAIVLVAPFALAQIYGQYSLRTVEASRGYVLDWLTQPEGNFASAFRSAQREHDVTGCKYRLHGWTTDHRLYFGSNCFNDLWMYDPQKTELLHRINRLPSDFEPASSLKTYTSHPMGQSGLSVTRIVEESKSTDGRYKAFVVQDSFYGPYDVLVMRQIAPE</sequence>
<name>A0A6B0YTJ4_9CHLR</name>
<evidence type="ECO:0000256" key="1">
    <source>
        <dbReference type="SAM" id="Phobius"/>
    </source>
</evidence>
<comment type="caution">
    <text evidence="2">The sequence shown here is derived from an EMBL/GenBank/DDBJ whole genome shotgun (WGS) entry which is preliminary data.</text>
</comment>
<dbReference type="AlphaFoldDB" id="A0A6B0YTJ4"/>
<evidence type="ECO:0000313" key="2">
    <source>
        <dbReference type="EMBL" id="MXY94416.1"/>
    </source>
</evidence>
<reference evidence="2" key="1">
    <citation type="submission" date="2019-09" db="EMBL/GenBank/DDBJ databases">
        <title>Characterisation of the sponge microbiome using genome-centric metagenomics.</title>
        <authorList>
            <person name="Engelberts J.P."/>
            <person name="Robbins S.J."/>
            <person name="De Goeij J.M."/>
            <person name="Aranda M."/>
            <person name="Bell S.C."/>
            <person name="Webster N.S."/>
        </authorList>
    </citation>
    <scope>NUCLEOTIDE SEQUENCE</scope>
    <source>
        <strain evidence="2">SB0664_bin_27</strain>
    </source>
</reference>
<keyword evidence="1" id="KW-1133">Transmembrane helix</keyword>
<gene>
    <name evidence="2" type="ORF">F4Y42_13330</name>
</gene>
<organism evidence="2">
    <name type="scientific">Caldilineaceae bacterium SB0664_bin_27</name>
    <dbReference type="NCBI Taxonomy" id="2605260"/>
    <lineage>
        <taxon>Bacteria</taxon>
        <taxon>Bacillati</taxon>
        <taxon>Chloroflexota</taxon>
        <taxon>Caldilineae</taxon>
        <taxon>Caldilineales</taxon>
        <taxon>Caldilineaceae</taxon>
    </lineage>
</organism>
<keyword evidence="1" id="KW-0812">Transmembrane</keyword>
<dbReference type="EMBL" id="VXRG01000109">
    <property type="protein sequence ID" value="MXY94416.1"/>
    <property type="molecule type" value="Genomic_DNA"/>
</dbReference>
<proteinExistence type="predicted"/>
<feature type="transmembrane region" description="Helical" evidence="1">
    <location>
        <begin position="16"/>
        <end position="37"/>
    </location>
</feature>
<protein>
    <submittedName>
        <fullName evidence="2">Uncharacterized protein</fullName>
    </submittedName>
</protein>
<keyword evidence="1" id="KW-0472">Membrane</keyword>
<feature type="transmembrane region" description="Helical" evidence="1">
    <location>
        <begin position="72"/>
        <end position="91"/>
    </location>
</feature>
<accession>A0A6B0YTJ4</accession>